<reference evidence="3" key="1">
    <citation type="submission" date="2021-02" db="EMBL/GenBank/DDBJ databases">
        <title>Salinimicrobium sp. nov. isolated from seawater in Tongyeong, Republic of Korea.</title>
        <authorList>
            <person name="Lee S.-J."/>
        </authorList>
    </citation>
    <scope>NUCLEOTIDE SEQUENCE</scope>
    <source>
        <strain evidence="3">HN-2-9-2</strain>
    </source>
</reference>
<sequence length="379" mass="40672">MKKLSIVLLAFVALVGFNACSSDDDVVFIAQPDPEGISFVNTFSPEYVLTSSTAENTVERFVWNEINLDVPTNINYDVLASASEEMSDPALLGSTAGTNLAVKVKQFMTFATNELGLDKDPTTEAPNSGTMYVQVVATAGTAGEMIHASEVHSINIVIPEDTGDEEVELPKIYMVGNFQAAGGYGKDWTPQDGVPLAASGEGKTDFEGFVYINAESPEFKFLPTNTVWDGDYGDAGTEAGGFTGSLVQEGEVNAGTPDGTGGYYLVKVNTDALTYSLTKVDFGVIGNATPTAWDSDTDMQYNPETKLWTVTMDLTQQEAPDNGLKFRANDAWDIEFGDNDADGTLDLKGANIGVPESGNFTITMDLSNPRNYTYSLNKN</sequence>
<protein>
    <submittedName>
        <fullName evidence="3">SusE domain-containing protein</fullName>
    </submittedName>
</protein>
<accession>A0ABY6NR71</accession>
<feature type="domain" description="SusE outer membrane protein" evidence="2">
    <location>
        <begin position="23"/>
        <end position="120"/>
    </location>
</feature>
<evidence type="ECO:0000256" key="1">
    <source>
        <dbReference type="SAM" id="SignalP"/>
    </source>
</evidence>
<keyword evidence="1" id="KW-0732">Signal</keyword>
<dbReference type="Gene3D" id="2.60.40.3620">
    <property type="match status" value="2"/>
</dbReference>
<dbReference type="CDD" id="cd12967">
    <property type="entry name" value="CBM_SusE-F_like_u1"/>
    <property type="match status" value="1"/>
</dbReference>
<dbReference type="InterPro" id="IPR025970">
    <property type="entry name" value="SusE"/>
</dbReference>
<keyword evidence="4" id="KW-1185">Reference proteome</keyword>
<dbReference type="Proteomes" id="UP001163981">
    <property type="component" value="Chromosome"/>
</dbReference>
<evidence type="ECO:0000313" key="3">
    <source>
        <dbReference type="EMBL" id="UZH55405.1"/>
    </source>
</evidence>
<organism evidence="3 4">
    <name type="scientific">Salinimicrobium tongyeongense</name>
    <dbReference type="NCBI Taxonomy" id="2809707"/>
    <lineage>
        <taxon>Bacteria</taxon>
        <taxon>Pseudomonadati</taxon>
        <taxon>Bacteroidota</taxon>
        <taxon>Flavobacteriia</taxon>
        <taxon>Flavobacteriales</taxon>
        <taxon>Flavobacteriaceae</taxon>
        <taxon>Salinimicrobium</taxon>
    </lineage>
</organism>
<feature type="chain" id="PRO_5046408012" evidence="1">
    <location>
        <begin position="22"/>
        <end position="379"/>
    </location>
</feature>
<dbReference type="EMBL" id="CP069620">
    <property type="protein sequence ID" value="UZH55405.1"/>
    <property type="molecule type" value="Genomic_DNA"/>
</dbReference>
<evidence type="ECO:0000313" key="4">
    <source>
        <dbReference type="Proteomes" id="UP001163981"/>
    </source>
</evidence>
<name>A0ABY6NR71_9FLAO</name>
<dbReference type="Pfam" id="PF14292">
    <property type="entry name" value="SusE"/>
    <property type="match status" value="1"/>
</dbReference>
<feature type="signal peptide" evidence="1">
    <location>
        <begin position="1"/>
        <end position="21"/>
    </location>
</feature>
<proteinExistence type="predicted"/>
<dbReference type="RefSeq" id="WP_265163765.1">
    <property type="nucleotide sequence ID" value="NZ_CP069620.1"/>
</dbReference>
<evidence type="ECO:0000259" key="2">
    <source>
        <dbReference type="Pfam" id="PF14292"/>
    </source>
</evidence>
<gene>
    <name evidence="3" type="ORF">JRG66_00425</name>
</gene>